<dbReference type="OrthoDB" id="672632at2"/>
<evidence type="ECO:0000313" key="2">
    <source>
        <dbReference type="Proteomes" id="UP000468388"/>
    </source>
</evidence>
<reference evidence="1 2" key="1">
    <citation type="submission" date="2019-12" db="EMBL/GenBank/DDBJ databases">
        <title>The draft genomic sequence of strain Chitinophaga oryziterrae JCM 16595.</title>
        <authorList>
            <person name="Zhang X."/>
        </authorList>
    </citation>
    <scope>NUCLEOTIDE SEQUENCE [LARGE SCALE GENOMIC DNA]</scope>
    <source>
        <strain evidence="1 2">JCM 16595</strain>
    </source>
</reference>
<sequence length="221" mass="25697">MAKWISSEPPPFTGTQDGLTVYRLQGEQYYVRLQSSITGKRIKKDKAFAGFRESSSRMRVASRLASAVYRQFAVKEYPLYREMTGKAILWLKEGVPVSVIEERLQQAYLSKCAVNMAESRRSHASDMNESSLSHASPLIKVQVKGLFHIPKIFKTGFNKTKGRRIQVVNRIYNKKAYYDKDDRGNMHLVMMDLINKSHQHAYQQGENYEDKQDQMWRIFMI</sequence>
<gene>
    <name evidence="1" type="ORF">GO495_20495</name>
</gene>
<protein>
    <submittedName>
        <fullName evidence="1">Uncharacterized protein</fullName>
    </submittedName>
</protein>
<dbReference type="AlphaFoldDB" id="A0A6N8JF87"/>
<evidence type="ECO:0000313" key="1">
    <source>
        <dbReference type="EMBL" id="MVT42988.1"/>
    </source>
</evidence>
<accession>A0A6N8JF87</accession>
<comment type="caution">
    <text evidence="1">The sequence shown here is derived from an EMBL/GenBank/DDBJ whole genome shotgun (WGS) entry which is preliminary data.</text>
</comment>
<organism evidence="1 2">
    <name type="scientific">Chitinophaga oryziterrae</name>
    <dbReference type="NCBI Taxonomy" id="1031224"/>
    <lineage>
        <taxon>Bacteria</taxon>
        <taxon>Pseudomonadati</taxon>
        <taxon>Bacteroidota</taxon>
        <taxon>Chitinophagia</taxon>
        <taxon>Chitinophagales</taxon>
        <taxon>Chitinophagaceae</taxon>
        <taxon>Chitinophaga</taxon>
    </lineage>
</organism>
<dbReference type="EMBL" id="WRXO01000006">
    <property type="protein sequence ID" value="MVT42988.1"/>
    <property type="molecule type" value="Genomic_DNA"/>
</dbReference>
<keyword evidence="2" id="KW-1185">Reference proteome</keyword>
<dbReference type="Proteomes" id="UP000468388">
    <property type="component" value="Unassembled WGS sequence"/>
</dbReference>
<dbReference type="RefSeq" id="WP_157301598.1">
    <property type="nucleotide sequence ID" value="NZ_BAAAZB010000004.1"/>
</dbReference>
<proteinExistence type="predicted"/>
<name>A0A6N8JF87_9BACT</name>